<dbReference type="PANTHER" id="PTHR24416:SF611">
    <property type="entry name" value="TYROSINE-PROTEIN KINASE TRANSMEMBRANE RECEPTOR ROR"/>
    <property type="match status" value="1"/>
</dbReference>
<dbReference type="PROSITE" id="PS00107">
    <property type="entry name" value="PROTEIN_KINASE_ATP"/>
    <property type="match status" value="1"/>
</dbReference>
<dbReference type="InterPro" id="IPR017441">
    <property type="entry name" value="Protein_kinase_ATP_BS"/>
</dbReference>
<keyword evidence="4" id="KW-0472">Membrane</keyword>
<dbReference type="Gene3D" id="1.10.510.10">
    <property type="entry name" value="Transferase(Phosphotransferase) domain 1"/>
    <property type="match status" value="1"/>
</dbReference>
<feature type="domain" description="Protein kinase" evidence="5">
    <location>
        <begin position="31"/>
        <end position="290"/>
    </location>
</feature>
<dbReference type="InterPro" id="IPR001245">
    <property type="entry name" value="Ser-Thr/Tyr_kinase_cat_dom"/>
</dbReference>
<dbReference type="GO" id="GO:0005886">
    <property type="term" value="C:plasma membrane"/>
    <property type="evidence" value="ECO:0007669"/>
    <property type="project" value="TreeGrafter"/>
</dbReference>
<keyword evidence="4" id="KW-1133">Transmembrane helix</keyword>
<dbReference type="Pfam" id="PF07714">
    <property type="entry name" value="PK_Tyr_Ser-Thr"/>
    <property type="match status" value="1"/>
</dbReference>
<dbReference type="GO" id="GO:0007169">
    <property type="term" value="P:cell surface receptor protein tyrosine kinase signaling pathway"/>
    <property type="evidence" value="ECO:0007669"/>
    <property type="project" value="TreeGrafter"/>
</dbReference>
<dbReference type="Proteomes" id="UP000266861">
    <property type="component" value="Unassembled WGS sequence"/>
</dbReference>
<evidence type="ECO:0000256" key="4">
    <source>
        <dbReference type="SAM" id="Phobius"/>
    </source>
</evidence>
<keyword evidence="7" id="KW-1185">Reference proteome</keyword>
<dbReference type="InterPro" id="IPR000719">
    <property type="entry name" value="Prot_kinase_dom"/>
</dbReference>
<keyword evidence="2" id="KW-0067">ATP-binding</keyword>
<dbReference type="GO" id="GO:0043235">
    <property type="term" value="C:receptor complex"/>
    <property type="evidence" value="ECO:0007669"/>
    <property type="project" value="TreeGrafter"/>
</dbReference>
<dbReference type="PANTHER" id="PTHR24416">
    <property type="entry name" value="TYROSINE-PROTEIN KINASE RECEPTOR"/>
    <property type="match status" value="1"/>
</dbReference>
<evidence type="ECO:0000256" key="3">
    <source>
        <dbReference type="SAM" id="MobiDB-lite"/>
    </source>
</evidence>
<keyword evidence="4" id="KW-0812">Transmembrane</keyword>
<gene>
    <name evidence="6" type="ORF">Glove_108g4</name>
</gene>
<dbReference type="AlphaFoldDB" id="A0A397JCC6"/>
<dbReference type="PRINTS" id="PR00109">
    <property type="entry name" value="TYRKINASE"/>
</dbReference>
<comment type="caution">
    <text evidence="6">The sequence shown here is derived from an EMBL/GenBank/DDBJ whole genome shotgun (WGS) entry which is preliminary data.</text>
</comment>
<evidence type="ECO:0000313" key="7">
    <source>
        <dbReference type="Proteomes" id="UP000266861"/>
    </source>
</evidence>
<keyword evidence="2" id="KW-0547">Nucleotide-binding</keyword>
<evidence type="ECO:0000256" key="1">
    <source>
        <dbReference type="ARBA" id="ARBA00004167"/>
    </source>
</evidence>
<evidence type="ECO:0000259" key="5">
    <source>
        <dbReference type="PROSITE" id="PS50011"/>
    </source>
</evidence>
<feature type="binding site" evidence="2">
    <location>
        <position position="58"/>
    </location>
    <ligand>
        <name>ATP</name>
        <dbReference type="ChEBI" id="CHEBI:30616"/>
    </ligand>
</feature>
<evidence type="ECO:0000313" key="6">
    <source>
        <dbReference type="EMBL" id="RHZ82613.1"/>
    </source>
</evidence>
<accession>A0A397JCC6</accession>
<proteinExistence type="predicted"/>
<dbReference type="GO" id="GO:0005524">
    <property type="term" value="F:ATP binding"/>
    <property type="evidence" value="ECO:0007669"/>
    <property type="project" value="UniProtKB-UniRule"/>
</dbReference>
<dbReference type="STRING" id="1348612.A0A397JCC6"/>
<evidence type="ECO:0000256" key="2">
    <source>
        <dbReference type="PROSITE-ProRule" id="PRU10141"/>
    </source>
</evidence>
<dbReference type="PROSITE" id="PS50011">
    <property type="entry name" value="PROTEIN_KINASE_DOM"/>
    <property type="match status" value="1"/>
</dbReference>
<sequence>MSTNNTSNPVPEENFDPSILPKELWIKFKSFEPFTKIGKGGFGVVYLVEDQGKKFALKGLISKDKRNNMRSLKKELSIHRKLASHENIIGFCGITDREIPYLILEYANNGTLRDYLNQKKNSLVCTEKIDLAIQIAKGISFMHSKNIIHRDLHSKNILVHDNRIKISDFGLSLDINDTSSNNDGPFGNVHTDPQIVTKGYTPNKAEDIYSIGLLLWEIYSFRPAYQKFKIEYKLYNFVNVVTGYREKQISGTPIKYIALYERCWENEQTERPLIEEVLKELESMPLELYLDSESSSSSSFSDESPSQHSSQYGLTVGFLDKNETSGSQSDTRKESETSSSQVQLLIDELEVPDKNETSKNQDTKSDMKKDKIEIISHNYKELKEISHIPTINKSLCKNEYLILIFLMALCIGILVLTFDCKVPMNNEKAQR</sequence>
<feature type="compositionally biased region" description="Basic and acidic residues" evidence="3">
    <location>
        <begin position="351"/>
        <end position="367"/>
    </location>
</feature>
<dbReference type="InterPro" id="IPR050122">
    <property type="entry name" value="RTK"/>
</dbReference>
<name>A0A397JCC6_9GLOM</name>
<feature type="region of interest" description="Disordered" evidence="3">
    <location>
        <begin position="347"/>
        <end position="367"/>
    </location>
</feature>
<dbReference type="SUPFAM" id="SSF56112">
    <property type="entry name" value="Protein kinase-like (PK-like)"/>
    <property type="match status" value="1"/>
</dbReference>
<dbReference type="EMBL" id="PQFF01000101">
    <property type="protein sequence ID" value="RHZ82613.1"/>
    <property type="molecule type" value="Genomic_DNA"/>
</dbReference>
<dbReference type="OrthoDB" id="10261027at2759"/>
<reference evidence="6 7" key="1">
    <citation type="submission" date="2018-08" db="EMBL/GenBank/DDBJ databases">
        <title>Genome and evolution of the arbuscular mycorrhizal fungus Diversispora epigaea (formerly Glomus versiforme) and its bacterial endosymbionts.</title>
        <authorList>
            <person name="Sun X."/>
            <person name="Fei Z."/>
            <person name="Harrison M."/>
        </authorList>
    </citation>
    <scope>NUCLEOTIDE SEQUENCE [LARGE SCALE GENOMIC DNA]</scope>
    <source>
        <strain evidence="6 7">IT104</strain>
    </source>
</reference>
<dbReference type="InterPro" id="IPR011009">
    <property type="entry name" value="Kinase-like_dom_sf"/>
</dbReference>
<feature type="transmembrane region" description="Helical" evidence="4">
    <location>
        <begin position="400"/>
        <end position="418"/>
    </location>
</feature>
<dbReference type="GO" id="GO:0004714">
    <property type="term" value="F:transmembrane receptor protein tyrosine kinase activity"/>
    <property type="evidence" value="ECO:0007669"/>
    <property type="project" value="TreeGrafter"/>
</dbReference>
<comment type="subcellular location">
    <subcellularLocation>
        <location evidence="1">Membrane</location>
        <topology evidence="1">Single-pass membrane protein</topology>
    </subcellularLocation>
</comment>
<organism evidence="6 7">
    <name type="scientific">Diversispora epigaea</name>
    <dbReference type="NCBI Taxonomy" id="1348612"/>
    <lineage>
        <taxon>Eukaryota</taxon>
        <taxon>Fungi</taxon>
        <taxon>Fungi incertae sedis</taxon>
        <taxon>Mucoromycota</taxon>
        <taxon>Glomeromycotina</taxon>
        <taxon>Glomeromycetes</taxon>
        <taxon>Diversisporales</taxon>
        <taxon>Diversisporaceae</taxon>
        <taxon>Diversispora</taxon>
    </lineage>
</organism>
<protein>
    <recommendedName>
        <fullName evidence="5">Protein kinase domain-containing protein</fullName>
    </recommendedName>
</protein>